<sequence length="96" mass="11712">MDKNKQRLMAQKQTYLKLEKEWETLNMIQKKGERLIQEAHVKIHRLYQEYSEAHETVLKAHRKIADLEESYVKKLMLEKKELLKRLEIAEQFNQTE</sequence>
<proteinExistence type="predicted"/>
<reference evidence="1 2" key="1">
    <citation type="journal article" date="2017" name="BMC Microbiol.">
        <title>Comparative genomics of Enterococcus spp. isolated from bovine feces.</title>
        <authorList>
            <person name="Beukers A.G."/>
            <person name="Zaheer R."/>
            <person name="Goji N."/>
            <person name="Amoako K.K."/>
            <person name="Chaves A.V."/>
            <person name="Ward M.P."/>
            <person name="McAllister T.A."/>
        </authorList>
    </citation>
    <scope>NUCLEOTIDE SEQUENCE [LARGE SCALE GENOMIC DNA]</scope>
    <source>
        <strain evidence="1 2">F1129D 143</strain>
    </source>
</reference>
<dbReference type="EMBL" id="MJEA01000003">
    <property type="protein sequence ID" value="OQO70733.1"/>
    <property type="molecule type" value="Genomic_DNA"/>
</dbReference>
<evidence type="ECO:0000313" key="2">
    <source>
        <dbReference type="Proteomes" id="UP000192477"/>
    </source>
</evidence>
<dbReference type="Proteomes" id="UP000192477">
    <property type="component" value="Unassembled WGS sequence"/>
</dbReference>
<organism evidence="1 2">
    <name type="scientific">Enterococcus villorum</name>
    <dbReference type="NCBI Taxonomy" id="112904"/>
    <lineage>
        <taxon>Bacteria</taxon>
        <taxon>Bacillati</taxon>
        <taxon>Bacillota</taxon>
        <taxon>Bacilli</taxon>
        <taxon>Lactobacillales</taxon>
        <taxon>Enterococcaceae</taxon>
        <taxon>Enterococcus</taxon>
    </lineage>
</organism>
<dbReference type="STRING" id="112904.BH747_04840"/>
<evidence type="ECO:0000313" key="1">
    <source>
        <dbReference type="EMBL" id="OQO70733.1"/>
    </source>
</evidence>
<gene>
    <name evidence="1" type="ORF">BH747_04840</name>
</gene>
<name>A0A1V8YDQ2_9ENTE</name>
<accession>A0A1V8YDQ2</accession>
<dbReference type="AlphaFoldDB" id="A0A1V8YDQ2"/>
<dbReference type="RefSeq" id="WP_081183039.1">
    <property type="nucleotide sequence ID" value="NZ_MJEA01000003.1"/>
</dbReference>
<comment type="caution">
    <text evidence="1">The sequence shown here is derived from an EMBL/GenBank/DDBJ whole genome shotgun (WGS) entry which is preliminary data.</text>
</comment>
<protein>
    <submittedName>
        <fullName evidence="1">Uncharacterized protein</fullName>
    </submittedName>
</protein>